<proteinExistence type="predicted"/>
<evidence type="ECO:0008006" key="3">
    <source>
        <dbReference type="Google" id="ProtNLM"/>
    </source>
</evidence>
<feature type="non-terminal residue" evidence="1">
    <location>
        <position position="1"/>
    </location>
</feature>
<dbReference type="OrthoDB" id="10261062at2759"/>
<evidence type="ECO:0000313" key="2">
    <source>
        <dbReference type="Proteomes" id="UP000288216"/>
    </source>
</evidence>
<organism evidence="1 2">
    <name type="scientific">Scyliorhinus torazame</name>
    <name type="common">Cloudy catshark</name>
    <name type="synonym">Catulus torazame</name>
    <dbReference type="NCBI Taxonomy" id="75743"/>
    <lineage>
        <taxon>Eukaryota</taxon>
        <taxon>Metazoa</taxon>
        <taxon>Chordata</taxon>
        <taxon>Craniata</taxon>
        <taxon>Vertebrata</taxon>
        <taxon>Chondrichthyes</taxon>
        <taxon>Elasmobranchii</taxon>
        <taxon>Galeomorphii</taxon>
        <taxon>Galeoidea</taxon>
        <taxon>Carcharhiniformes</taxon>
        <taxon>Scyliorhinidae</taxon>
        <taxon>Scyliorhinus</taxon>
    </lineage>
</organism>
<dbReference type="STRING" id="75743.A0A401QDT0"/>
<keyword evidence="2" id="KW-1185">Reference proteome</keyword>
<protein>
    <recommendedName>
        <fullName evidence="3">Rhodanese domain-containing protein</fullName>
    </recommendedName>
</protein>
<dbReference type="Gene3D" id="3.40.250.10">
    <property type="entry name" value="Rhodanese-like domain"/>
    <property type="match status" value="1"/>
</dbReference>
<evidence type="ECO:0000313" key="1">
    <source>
        <dbReference type="EMBL" id="GCB83531.1"/>
    </source>
</evidence>
<name>A0A401QDT0_SCYTO</name>
<gene>
    <name evidence="1" type="ORF">scyTo_0024285</name>
</gene>
<accession>A0A401QDT0</accession>
<dbReference type="InterPro" id="IPR036873">
    <property type="entry name" value="Rhodanese-like_dom_sf"/>
</dbReference>
<dbReference type="Proteomes" id="UP000288216">
    <property type="component" value="Unassembled WGS sequence"/>
</dbReference>
<reference evidence="1 2" key="1">
    <citation type="journal article" date="2018" name="Nat. Ecol. Evol.">
        <title>Shark genomes provide insights into elasmobranch evolution and the origin of vertebrates.</title>
        <authorList>
            <person name="Hara Y"/>
            <person name="Yamaguchi K"/>
            <person name="Onimaru K"/>
            <person name="Kadota M"/>
            <person name="Koyanagi M"/>
            <person name="Keeley SD"/>
            <person name="Tatsumi K"/>
            <person name="Tanaka K"/>
            <person name="Motone F"/>
            <person name="Kageyama Y"/>
            <person name="Nozu R"/>
            <person name="Adachi N"/>
            <person name="Nishimura O"/>
            <person name="Nakagawa R"/>
            <person name="Tanegashima C"/>
            <person name="Kiyatake I"/>
            <person name="Matsumoto R"/>
            <person name="Murakumo K"/>
            <person name="Nishida K"/>
            <person name="Terakita A"/>
            <person name="Kuratani S"/>
            <person name="Sato K"/>
            <person name="Hyodo S Kuraku.S."/>
        </authorList>
    </citation>
    <scope>NUCLEOTIDE SEQUENCE [LARGE SCALE GENOMIC DNA]</scope>
</reference>
<dbReference type="SUPFAM" id="SSF52821">
    <property type="entry name" value="Rhodanese/Cell cycle control phosphatase"/>
    <property type="match status" value="1"/>
</dbReference>
<comment type="caution">
    <text evidence="1">The sequence shown here is derived from an EMBL/GenBank/DDBJ whole genome shotgun (WGS) entry which is preliminary data.</text>
</comment>
<dbReference type="AlphaFoldDB" id="A0A401QDT0"/>
<dbReference type="EMBL" id="BFAA01042610">
    <property type="protein sequence ID" value="GCB83531.1"/>
    <property type="molecule type" value="Genomic_DNA"/>
</dbReference>
<sequence>CRTLHLLAKEQRVTVQEYKQLLDQGVPHVLVDVRPQVEVDICQLPHSICILC</sequence>